<reference evidence="3 4" key="1">
    <citation type="submission" date="2018-08" db="EMBL/GenBank/DDBJ databases">
        <title>A genome reference for cultivated species of the human gut microbiota.</title>
        <authorList>
            <person name="Zou Y."/>
            <person name="Xue W."/>
            <person name="Luo G."/>
        </authorList>
    </citation>
    <scope>NUCLEOTIDE SEQUENCE [LARGE SCALE GENOMIC DNA]</scope>
    <source>
        <strain evidence="3 4">AM22-9LB</strain>
    </source>
</reference>
<dbReference type="Pfam" id="PF07463">
    <property type="entry name" value="NUMOD4"/>
    <property type="match status" value="1"/>
</dbReference>
<gene>
    <name evidence="3" type="ORF">DW272_01485</name>
</gene>
<dbReference type="GO" id="GO:0016788">
    <property type="term" value="F:hydrolase activity, acting on ester bonds"/>
    <property type="evidence" value="ECO:0007669"/>
    <property type="project" value="InterPro"/>
</dbReference>
<dbReference type="Gene3D" id="3.90.75.20">
    <property type="match status" value="1"/>
</dbReference>
<evidence type="ECO:0000313" key="4">
    <source>
        <dbReference type="Proteomes" id="UP000284220"/>
    </source>
</evidence>
<keyword evidence="3" id="KW-0255">Endonuclease</keyword>
<dbReference type="InterPro" id="IPR010902">
    <property type="entry name" value="NUMOD4"/>
</dbReference>
<dbReference type="AlphaFoldDB" id="A0A414SJZ7"/>
<comment type="caution">
    <text evidence="3">The sequence shown here is derived from an EMBL/GenBank/DDBJ whole genome shotgun (WGS) entry which is preliminary data.</text>
</comment>
<keyword evidence="3" id="KW-0378">Hydrolase</keyword>
<dbReference type="Proteomes" id="UP000284220">
    <property type="component" value="Unassembled WGS sequence"/>
</dbReference>
<evidence type="ECO:0000259" key="1">
    <source>
        <dbReference type="Pfam" id="PF07463"/>
    </source>
</evidence>
<dbReference type="Pfam" id="PF13392">
    <property type="entry name" value="HNH_3"/>
    <property type="match status" value="1"/>
</dbReference>
<evidence type="ECO:0000313" key="3">
    <source>
        <dbReference type="EMBL" id="RHG19905.1"/>
    </source>
</evidence>
<dbReference type="GO" id="GO:0004519">
    <property type="term" value="F:endonuclease activity"/>
    <property type="evidence" value="ECO:0007669"/>
    <property type="project" value="UniProtKB-KW"/>
</dbReference>
<dbReference type="InterPro" id="IPR003615">
    <property type="entry name" value="HNH_nuc"/>
</dbReference>
<sequence length="138" mass="16154">MKVGEYMDEIWKPIDGYLGYEVSNLGRIKSYKVDKMNGKIMKPYPCTKGYLQIDISLDGRKRENRVHLAVHRLVAKAFLPNPNNFPEVNHKDEDKTNNCVENLEWCTAKYNNNYGTHKERVAQKRRYPVYSIDKDGNI</sequence>
<evidence type="ECO:0000259" key="2">
    <source>
        <dbReference type="Pfam" id="PF13392"/>
    </source>
</evidence>
<dbReference type="SUPFAM" id="SSF54060">
    <property type="entry name" value="His-Me finger endonucleases"/>
    <property type="match status" value="1"/>
</dbReference>
<dbReference type="EMBL" id="QRHZ01000001">
    <property type="protein sequence ID" value="RHG19905.1"/>
    <property type="molecule type" value="Genomic_DNA"/>
</dbReference>
<proteinExistence type="predicted"/>
<keyword evidence="3" id="KW-0540">Nuclease</keyword>
<organism evidence="3 4">
    <name type="scientific">Blautia obeum</name>
    <dbReference type="NCBI Taxonomy" id="40520"/>
    <lineage>
        <taxon>Bacteria</taxon>
        <taxon>Bacillati</taxon>
        <taxon>Bacillota</taxon>
        <taxon>Clostridia</taxon>
        <taxon>Lachnospirales</taxon>
        <taxon>Lachnospiraceae</taxon>
        <taxon>Blautia</taxon>
    </lineage>
</organism>
<feature type="domain" description="NUMOD4" evidence="1">
    <location>
        <begin position="9"/>
        <end position="55"/>
    </location>
</feature>
<name>A0A414SJZ7_9FIRM</name>
<accession>A0A414SJZ7</accession>
<dbReference type="InterPro" id="IPR044925">
    <property type="entry name" value="His-Me_finger_sf"/>
</dbReference>
<protein>
    <submittedName>
        <fullName evidence="3">Endonuclease</fullName>
    </submittedName>
</protein>
<feature type="domain" description="HNH nuclease" evidence="2">
    <location>
        <begin position="69"/>
        <end position="112"/>
    </location>
</feature>